<feature type="domain" description="ABC transmembrane type-1" evidence="8">
    <location>
        <begin position="89"/>
        <end position="286"/>
    </location>
</feature>
<comment type="caution">
    <text evidence="9">The sequence shown here is derived from an EMBL/GenBank/DDBJ whole genome shotgun (WGS) entry which is preliminary data.</text>
</comment>
<protein>
    <submittedName>
        <fullName evidence="9">Glycerol-3-phosphate ABC transporter permease</fullName>
    </submittedName>
</protein>
<evidence type="ECO:0000313" key="9">
    <source>
        <dbReference type="EMBL" id="GID11849.1"/>
    </source>
</evidence>
<evidence type="ECO:0000313" key="10">
    <source>
        <dbReference type="Proteomes" id="UP000612808"/>
    </source>
</evidence>
<dbReference type="PANTHER" id="PTHR43744">
    <property type="entry name" value="ABC TRANSPORTER PERMEASE PROTEIN MG189-RELATED-RELATED"/>
    <property type="match status" value="1"/>
</dbReference>
<dbReference type="CDD" id="cd06261">
    <property type="entry name" value="TM_PBP2"/>
    <property type="match status" value="1"/>
</dbReference>
<sequence length="300" mass="32549">MTTTATRPSTVDSTGRTRRRRRVSAGRIVVYVVLVLALIPVLFPVYYAFVGSVMPGGDLASSPPKVFPTGFAWRNLTGVFDSIPLATQYLNSVLQAGVITVAQLVTSIFAAYAFAWMRLAGKRFLFAAFMATLMVPAESIIIPNYLHIADWGLLTGTGGMTPGVLLGLVLPFLANMFGTFLLRQAFLQFPGELRDAAVMDGCGHLRFLWRILVPLARPSIAAAGVYIFLTAWNQYFWPLLVTRSPGQQTLQIGITQLRNAEVGDLGLVIAGVALSVIPTLLIVLFGQRYIVRGLTAGAVR</sequence>
<gene>
    <name evidence="9" type="ORF">Aru02nite_27380</name>
</gene>
<evidence type="ECO:0000256" key="5">
    <source>
        <dbReference type="ARBA" id="ARBA00022989"/>
    </source>
</evidence>
<evidence type="ECO:0000256" key="1">
    <source>
        <dbReference type="ARBA" id="ARBA00004651"/>
    </source>
</evidence>
<dbReference type="RefSeq" id="WP_203657844.1">
    <property type="nucleotide sequence ID" value="NZ_BAAAZM010000005.1"/>
</dbReference>
<dbReference type="InterPro" id="IPR000515">
    <property type="entry name" value="MetI-like"/>
</dbReference>
<dbReference type="Gene3D" id="1.10.3720.10">
    <property type="entry name" value="MetI-like"/>
    <property type="match status" value="1"/>
</dbReference>
<dbReference type="EMBL" id="BOMB01000015">
    <property type="protein sequence ID" value="GID11849.1"/>
    <property type="molecule type" value="Genomic_DNA"/>
</dbReference>
<feature type="transmembrane region" description="Helical" evidence="7">
    <location>
        <begin position="265"/>
        <end position="285"/>
    </location>
</feature>
<evidence type="ECO:0000256" key="4">
    <source>
        <dbReference type="ARBA" id="ARBA00022692"/>
    </source>
</evidence>
<dbReference type="GO" id="GO:0005886">
    <property type="term" value="C:plasma membrane"/>
    <property type="evidence" value="ECO:0007669"/>
    <property type="project" value="UniProtKB-SubCell"/>
</dbReference>
<keyword evidence="6 7" id="KW-0472">Membrane</keyword>
<comment type="subcellular location">
    <subcellularLocation>
        <location evidence="1 7">Cell membrane</location>
        <topology evidence="1 7">Multi-pass membrane protein</topology>
    </subcellularLocation>
</comment>
<keyword evidence="4 7" id="KW-0812">Transmembrane</keyword>
<feature type="transmembrane region" description="Helical" evidence="7">
    <location>
        <begin position="28"/>
        <end position="49"/>
    </location>
</feature>
<keyword evidence="5 7" id="KW-1133">Transmembrane helix</keyword>
<keyword evidence="3" id="KW-1003">Cell membrane</keyword>
<proteinExistence type="inferred from homology"/>
<dbReference type="Proteomes" id="UP000612808">
    <property type="component" value="Unassembled WGS sequence"/>
</dbReference>
<feature type="transmembrane region" description="Helical" evidence="7">
    <location>
        <begin position="93"/>
        <end position="117"/>
    </location>
</feature>
<feature type="transmembrane region" description="Helical" evidence="7">
    <location>
        <begin position="124"/>
        <end position="145"/>
    </location>
</feature>
<comment type="similarity">
    <text evidence="7">Belongs to the binding-protein-dependent transport system permease family.</text>
</comment>
<dbReference type="GO" id="GO:0055085">
    <property type="term" value="P:transmembrane transport"/>
    <property type="evidence" value="ECO:0007669"/>
    <property type="project" value="InterPro"/>
</dbReference>
<keyword evidence="2 7" id="KW-0813">Transport</keyword>
<evidence type="ECO:0000256" key="2">
    <source>
        <dbReference type="ARBA" id="ARBA00022448"/>
    </source>
</evidence>
<evidence type="ECO:0000259" key="8">
    <source>
        <dbReference type="PROSITE" id="PS50928"/>
    </source>
</evidence>
<dbReference type="InterPro" id="IPR035906">
    <property type="entry name" value="MetI-like_sf"/>
</dbReference>
<keyword evidence="10" id="KW-1185">Reference proteome</keyword>
<feature type="transmembrane region" description="Helical" evidence="7">
    <location>
        <begin position="207"/>
        <end position="229"/>
    </location>
</feature>
<dbReference type="SUPFAM" id="SSF161098">
    <property type="entry name" value="MetI-like"/>
    <property type="match status" value="1"/>
</dbReference>
<accession>A0A8J3NDT3</accession>
<dbReference type="AlphaFoldDB" id="A0A8J3NDT3"/>
<evidence type="ECO:0000256" key="3">
    <source>
        <dbReference type="ARBA" id="ARBA00022475"/>
    </source>
</evidence>
<evidence type="ECO:0000256" key="7">
    <source>
        <dbReference type="RuleBase" id="RU363032"/>
    </source>
</evidence>
<evidence type="ECO:0000256" key="6">
    <source>
        <dbReference type="ARBA" id="ARBA00023136"/>
    </source>
</evidence>
<feature type="transmembrane region" description="Helical" evidence="7">
    <location>
        <begin position="165"/>
        <end position="186"/>
    </location>
</feature>
<name>A0A8J3NDT3_9ACTN</name>
<reference evidence="9" key="1">
    <citation type="submission" date="2021-01" db="EMBL/GenBank/DDBJ databases">
        <title>Whole genome shotgun sequence of Actinocatenispora rupis NBRC 107355.</title>
        <authorList>
            <person name="Komaki H."/>
            <person name="Tamura T."/>
        </authorList>
    </citation>
    <scope>NUCLEOTIDE SEQUENCE</scope>
    <source>
        <strain evidence="9">NBRC 107355</strain>
    </source>
</reference>
<dbReference type="Pfam" id="PF00528">
    <property type="entry name" value="BPD_transp_1"/>
    <property type="match status" value="1"/>
</dbReference>
<dbReference type="PROSITE" id="PS50928">
    <property type="entry name" value="ABC_TM1"/>
    <property type="match status" value="1"/>
</dbReference>
<dbReference type="PANTHER" id="PTHR43744:SF8">
    <property type="entry name" value="SN-GLYCEROL-3-PHOSPHATE TRANSPORT SYSTEM PERMEASE PROTEIN UGPE"/>
    <property type="match status" value="1"/>
</dbReference>
<organism evidence="9 10">
    <name type="scientific">Actinocatenispora rupis</name>
    <dbReference type="NCBI Taxonomy" id="519421"/>
    <lineage>
        <taxon>Bacteria</taxon>
        <taxon>Bacillati</taxon>
        <taxon>Actinomycetota</taxon>
        <taxon>Actinomycetes</taxon>
        <taxon>Micromonosporales</taxon>
        <taxon>Micromonosporaceae</taxon>
        <taxon>Actinocatenispora</taxon>
    </lineage>
</organism>